<gene>
    <name evidence="1" type="ORF">COX41_04985</name>
</gene>
<name>A0A2G9YIJ8_9BACT</name>
<dbReference type="EMBL" id="PCRK01000123">
    <property type="protein sequence ID" value="PIP19045.1"/>
    <property type="molecule type" value="Genomic_DNA"/>
</dbReference>
<proteinExistence type="predicted"/>
<dbReference type="Proteomes" id="UP000231292">
    <property type="component" value="Unassembled WGS sequence"/>
</dbReference>
<organism evidence="1 2">
    <name type="scientific">Candidatus Sherwoodlollariibacterium unditelluris</name>
    <dbReference type="NCBI Taxonomy" id="1974757"/>
    <lineage>
        <taxon>Bacteria</taxon>
        <taxon>Pseudomonadati</taxon>
        <taxon>Candidatus Omnitrophota</taxon>
        <taxon>Candidatus Sherwoodlollariibacterium</taxon>
    </lineage>
</organism>
<accession>A0A2G9YIJ8</accession>
<dbReference type="AlphaFoldDB" id="A0A2G9YIJ8"/>
<evidence type="ECO:0000313" key="1">
    <source>
        <dbReference type="EMBL" id="PIP19045.1"/>
    </source>
</evidence>
<comment type="caution">
    <text evidence="1">The sequence shown here is derived from an EMBL/GenBank/DDBJ whole genome shotgun (WGS) entry which is preliminary data.</text>
</comment>
<sequence>MFDTARVVTDLVSEKLTKGQIALVWESLEFRRDTIQDPGALQVFWLSEGEIWVYDDGRITTMLLPNEELSVF</sequence>
<protein>
    <submittedName>
        <fullName evidence="1">Uncharacterized protein</fullName>
    </submittedName>
</protein>
<evidence type="ECO:0000313" key="2">
    <source>
        <dbReference type="Proteomes" id="UP000231292"/>
    </source>
</evidence>
<reference evidence="1 2" key="1">
    <citation type="submission" date="2017-09" db="EMBL/GenBank/DDBJ databases">
        <title>Depth-based differentiation of microbial function through sediment-hosted aquifers and enrichment of novel symbionts in the deep terrestrial subsurface.</title>
        <authorList>
            <person name="Probst A.J."/>
            <person name="Ladd B."/>
            <person name="Jarett J.K."/>
            <person name="Geller-Mcgrath D.E."/>
            <person name="Sieber C.M."/>
            <person name="Emerson J.B."/>
            <person name="Anantharaman K."/>
            <person name="Thomas B.C."/>
            <person name="Malmstrom R."/>
            <person name="Stieglmeier M."/>
            <person name="Klingl A."/>
            <person name="Woyke T."/>
            <person name="Ryan C.M."/>
            <person name="Banfield J.F."/>
        </authorList>
    </citation>
    <scope>NUCLEOTIDE SEQUENCE [LARGE SCALE GENOMIC DNA]</scope>
    <source>
        <strain evidence="1">CG23_combo_of_CG06-09_8_20_14_all_41_10</strain>
    </source>
</reference>